<name>A0A5K1VLD0_ENTHI</name>
<dbReference type="VEuPathDB" id="AmoebaDB:EHI_024500"/>
<organism evidence="3 4">
    <name type="scientific">Entamoeba histolytica</name>
    <dbReference type="NCBI Taxonomy" id="5759"/>
    <lineage>
        <taxon>Eukaryota</taxon>
        <taxon>Amoebozoa</taxon>
        <taxon>Evosea</taxon>
        <taxon>Archamoebae</taxon>
        <taxon>Mastigamoebida</taxon>
        <taxon>Entamoebidae</taxon>
        <taxon>Entamoeba</taxon>
    </lineage>
</organism>
<evidence type="ECO:0000256" key="2">
    <source>
        <dbReference type="ARBA" id="ARBA00022737"/>
    </source>
</evidence>
<evidence type="ECO:0000313" key="3">
    <source>
        <dbReference type="EMBL" id="GAT94684.1"/>
    </source>
</evidence>
<dbReference type="InterPro" id="IPR039328">
    <property type="entry name" value="WDR89"/>
</dbReference>
<keyword evidence="1" id="KW-0853">WD repeat</keyword>
<protein>
    <recommendedName>
        <fullName evidence="5">WD domain containing protein</fullName>
    </recommendedName>
</protein>
<dbReference type="OMA" id="RARCHEG"/>
<sequence>MNYLSSQHDGYGLEINCSPIGVNVLWSDGSLSWYSSDLKQEKNYQVNGQRSCNSNDPNVAFTISDTGVICSIDCRQDQPNILTKPSNHLTETAIASFDIGLAVSFKTYIKCFDIRNMKVVCTINEAHCDDIVDVAFWRGLLVSASQDNLCCIIDYTQGNNGILDTINVGKPLGLLGVASNKYLTIVSDDNAFVIYNGETSTIECQIDDLRTITSIGDETPSTILKGCMIDNKIGTATSFDSGKLVLSTWLGTNSFLPRSEAHCHSALVRDYEVINDIVYSTGEDGKIFVYNINTSPRQQGQLLHQSKVTTSLRERGERRSNRMSED</sequence>
<keyword evidence="2" id="KW-0677">Repeat</keyword>
<dbReference type="EMBL" id="BDEQ01000001">
    <property type="protein sequence ID" value="GAT94684.1"/>
    <property type="molecule type" value="Genomic_DNA"/>
</dbReference>
<dbReference type="PANTHER" id="PTHR22889">
    <property type="entry name" value="WD REPEAT-CONTAINING PROTEIN 89"/>
    <property type="match status" value="1"/>
</dbReference>
<dbReference type="VEuPathDB" id="AmoebaDB:EHI8A_007940"/>
<dbReference type="Gene3D" id="2.130.10.10">
    <property type="entry name" value="YVTN repeat-like/Quinoprotein amine dehydrogenase"/>
    <property type="match status" value="1"/>
</dbReference>
<accession>A0A5K1VLD0</accession>
<dbReference type="PANTHER" id="PTHR22889:SF0">
    <property type="entry name" value="WD REPEAT-CONTAINING PROTEIN 89"/>
    <property type="match status" value="1"/>
</dbReference>
<dbReference type="InterPro" id="IPR015943">
    <property type="entry name" value="WD40/YVTN_repeat-like_dom_sf"/>
</dbReference>
<dbReference type="InterPro" id="IPR036322">
    <property type="entry name" value="WD40_repeat_dom_sf"/>
</dbReference>
<dbReference type="SUPFAM" id="SSF50978">
    <property type="entry name" value="WD40 repeat-like"/>
    <property type="match status" value="1"/>
</dbReference>
<evidence type="ECO:0000256" key="1">
    <source>
        <dbReference type="ARBA" id="ARBA00022574"/>
    </source>
</evidence>
<dbReference type="Proteomes" id="UP000078387">
    <property type="component" value="Unassembled WGS sequence"/>
</dbReference>
<dbReference type="VEuPathDB" id="AmoebaDB:KM1_025390"/>
<dbReference type="VEuPathDB" id="AmoebaDB:EHI5A_023140"/>
<dbReference type="VEuPathDB" id="AmoebaDB:EHI7A_010930"/>
<evidence type="ECO:0008006" key="5">
    <source>
        <dbReference type="Google" id="ProtNLM"/>
    </source>
</evidence>
<evidence type="ECO:0000313" key="4">
    <source>
        <dbReference type="Proteomes" id="UP000078387"/>
    </source>
</evidence>
<reference evidence="3 4" key="1">
    <citation type="submission" date="2016-05" db="EMBL/GenBank/DDBJ databases">
        <title>First whole genome sequencing of Entamoeba histolytica HM1:IMSS-clone-6.</title>
        <authorList>
            <person name="Mukherjee Avik.K."/>
            <person name="Izumyama S."/>
            <person name="Nakada-Tsukui K."/>
            <person name="Nozaki T."/>
        </authorList>
    </citation>
    <scope>NUCLEOTIDE SEQUENCE [LARGE SCALE GENOMIC DNA]</scope>
    <source>
        <strain evidence="3 4">HM1:IMSS clone 6</strain>
    </source>
</reference>
<gene>
    <name evidence="3" type="ORF">CL6EHI_024500</name>
</gene>
<dbReference type="AlphaFoldDB" id="A0A5K1VLD0"/>
<proteinExistence type="predicted"/>
<comment type="caution">
    <text evidence="3">The sequence shown here is derived from an EMBL/GenBank/DDBJ whole genome shotgun (WGS) entry which is preliminary data.</text>
</comment>